<sequence length="130" mass="15270">MRGMGNTTIAIYGDSFAHRSFYSIEKAFSRNRYNEIRLIASRECLPFIDSNFGKNCLTFVNDAIKMLTSTRPDVIYLIFKSHSPVTNYLDEYNVYNDEILKNMQKTIQILSNVSRRIIISYDMIWDPIYQ</sequence>
<reference evidence="2 4" key="2">
    <citation type="submission" date="2018-11" db="EMBL/GenBank/DDBJ databases">
        <authorList>
            <consortium name="Pathogen Informatics"/>
        </authorList>
    </citation>
    <scope>NUCLEOTIDE SEQUENCE [LARGE SCALE GENOMIC DNA]</scope>
</reference>
<evidence type="ECO:0000259" key="1">
    <source>
        <dbReference type="Pfam" id="PF19040"/>
    </source>
</evidence>
<protein>
    <submittedName>
        <fullName evidence="5">SGNH domain-containing protein</fullName>
    </submittedName>
</protein>
<reference evidence="5" key="1">
    <citation type="submission" date="2017-02" db="UniProtKB">
        <authorList>
            <consortium name="WormBaseParasite"/>
        </authorList>
    </citation>
    <scope>IDENTIFICATION</scope>
</reference>
<name>A0A0N4UPS1_DRAME</name>
<dbReference type="InterPro" id="IPR043968">
    <property type="entry name" value="SGNH"/>
</dbReference>
<feature type="domain" description="SGNH" evidence="1">
    <location>
        <begin position="7"/>
        <end position="122"/>
    </location>
</feature>
<gene>
    <name evidence="2" type="ORF">DME_LOCUS3511</name>
</gene>
<evidence type="ECO:0000313" key="3">
    <source>
        <dbReference type="Proteomes" id="UP000038040"/>
    </source>
</evidence>
<dbReference type="Pfam" id="PF19040">
    <property type="entry name" value="SGNH"/>
    <property type="match status" value="1"/>
</dbReference>
<dbReference type="Proteomes" id="UP000038040">
    <property type="component" value="Unplaced"/>
</dbReference>
<dbReference type="GO" id="GO:0000271">
    <property type="term" value="P:polysaccharide biosynthetic process"/>
    <property type="evidence" value="ECO:0007669"/>
    <property type="project" value="TreeGrafter"/>
</dbReference>
<dbReference type="OrthoDB" id="5909534at2759"/>
<evidence type="ECO:0000313" key="2">
    <source>
        <dbReference type="EMBL" id="VDN53538.1"/>
    </source>
</evidence>
<dbReference type="EMBL" id="UYYG01000143">
    <property type="protein sequence ID" value="VDN53538.1"/>
    <property type="molecule type" value="Genomic_DNA"/>
</dbReference>
<dbReference type="PANTHER" id="PTHR23028:SF53">
    <property type="entry name" value="ACYL_TRANSF_3 DOMAIN-CONTAINING PROTEIN"/>
    <property type="match status" value="1"/>
</dbReference>
<evidence type="ECO:0000313" key="4">
    <source>
        <dbReference type="Proteomes" id="UP000274756"/>
    </source>
</evidence>
<accession>A0A0N4UPS1</accession>
<dbReference type="GO" id="GO:0016020">
    <property type="term" value="C:membrane"/>
    <property type="evidence" value="ECO:0007669"/>
    <property type="project" value="TreeGrafter"/>
</dbReference>
<evidence type="ECO:0000313" key="5">
    <source>
        <dbReference type="WBParaSite" id="DME_0000997101-mRNA-1"/>
    </source>
</evidence>
<dbReference type="AlphaFoldDB" id="A0A0N4UPS1"/>
<dbReference type="PANTHER" id="PTHR23028">
    <property type="entry name" value="ACETYLTRANSFERASE"/>
    <property type="match status" value="1"/>
</dbReference>
<dbReference type="Proteomes" id="UP000274756">
    <property type="component" value="Unassembled WGS sequence"/>
</dbReference>
<dbReference type="InterPro" id="IPR050879">
    <property type="entry name" value="Acyltransferase_3"/>
</dbReference>
<dbReference type="WBParaSite" id="DME_0000997101-mRNA-1">
    <property type="protein sequence ID" value="DME_0000997101-mRNA-1"/>
    <property type="gene ID" value="DME_0000997101"/>
</dbReference>
<keyword evidence="4" id="KW-1185">Reference proteome</keyword>
<organism evidence="3 5">
    <name type="scientific">Dracunculus medinensis</name>
    <name type="common">Guinea worm</name>
    <dbReference type="NCBI Taxonomy" id="318479"/>
    <lineage>
        <taxon>Eukaryota</taxon>
        <taxon>Metazoa</taxon>
        <taxon>Ecdysozoa</taxon>
        <taxon>Nematoda</taxon>
        <taxon>Chromadorea</taxon>
        <taxon>Rhabditida</taxon>
        <taxon>Spirurina</taxon>
        <taxon>Dracunculoidea</taxon>
        <taxon>Dracunculidae</taxon>
        <taxon>Dracunculus</taxon>
    </lineage>
</organism>
<proteinExistence type="predicted"/>
<dbReference type="STRING" id="318479.A0A0N4UPS1"/>